<comment type="caution">
    <text evidence="4">The sequence shown here is derived from an EMBL/GenBank/DDBJ whole genome shotgun (WGS) entry which is preliminary data.</text>
</comment>
<evidence type="ECO:0000313" key="5">
    <source>
        <dbReference type="Proteomes" id="UP000518266"/>
    </source>
</evidence>
<dbReference type="InterPro" id="IPR021887">
    <property type="entry name" value="DAB2P_C"/>
</dbReference>
<protein>
    <recommendedName>
        <fullName evidence="3">Disabled homolog 2-interacting protein C-terminal domain-containing protein</fullName>
    </recommendedName>
</protein>
<evidence type="ECO:0000259" key="3">
    <source>
        <dbReference type="Pfam" id="PF12004"/>
    </source>
</evidence>
<feature type="region of interest" description="Disordered" evidence="2">
    <location>
        <begin position="142"/>
        <end position="169"/>
    </location>
</feature>
<gene>
    <name evidence="4" type="ORF">F7725_010867</name>
</gene>
<dbReference type="PANTHER" id="PTHR10194:SF52">
    <property type="entry name" value="RAS GTPASE-ACTIVATING PROTEIN NGAP"/>
    <property type="match status" value="1"/>
</dbReference>
<evidence type="ECO:0000313" key="4">
    <source>
        <dbReference type="EMBL" id="KAF3857666.1"/>
    </source>
</evidence>
<evidence type="ECO:0000256" key="2">
    <source>
        <dbReference type="SAM" id="MobiDB-lite"/>
    </source>
</evidence>
<dbReference type="EMBL" id="JAAKFY010000004">
    <property type="protein sequence ID" value="KAF3857666.1"/>
    <property type="molecule type" value="Genomic_DNA"/>
</dbReference>
<dbReference type="Proteomes" id="UP000518266">
    <property type="component" value="Unassembled WGS sequence"/>
</dbReference>
<keyword evidence="5" id="KW-1185">Reference proteome</keyword>
<feature type="coiled-coil region" evidence="1">
    <location>
        <begin position="15"/>
        <end position="131"/>
    </location>
</feature>
<name>A0A7J5Z7N0_DISMA</name>
<dbReference type="Pfam" id="PF12004">
    <property type="entry name" value="DAB2P_C"/>
    <property type="match status" value="1"/>
</dbReference>
<evidence type="ECO:0000256" key="1">
    <source>
        <dbReference type="SAM" id="Coils"/>
    </source>
</evidence>
<organism evidence="4 5">
    <name type="scientific">Dissostichus mawsoni</name>
    <name type="common">Antarctic cod</name>
    <dbReference type="NCBI Taxonomy" id="36200"/>
    <lineage>
        <taxon>Eukaryota</taxon>
        <taxon>Metazoa</taxon>
        <taxon>Chordata</taxon>
        <taxon>Craniata</taxon>
        <taxon>Vertebrata</taxon>
        <taxon>Euteleostomi</taxon>
        <taxon>Actinopterygii</taxon>
        <taxon>Neopterygii</taxon>
        <taxon>Teleostei</taxon>
        <taxon>Neoteleostei</taxon>
        <taxon>Acanthomorphata</taxon>
        <taxon>Eupercaria</taxon>
        <taxon>Perciformes</taxon>
        <taxon>Notothenioidei</taxon>
        <taxon>Nototheniidae</taxon>
        <taxon>Dissostichus</taxon>
    </lineage>
</organism>
<sequence>MSRRLRRPLTNRECALQYEQEISRLKERLRGSGRRLEEYERRLLAQEQQMQKLLQEYKQRLEDSEEKLRRQQEEKDSQMKSIICRLMAVEEELKRDHAEMQAVIEAKQKIIDAQERRIDSLDAANSRLMAALTQVKERYNTPSIHNGLSPSNPTKLSITETGEFKNSSC</sequence>
<dbReference type="InterPro" id="IPR039360">
    <property type="entry name" value="Ras_GTPase"/>
</dbReference>
<dbReference type="AlphaFoldDB" id="A0A7J5Z7N0"/>
<dbReference type="PANTHER" id="PTHR10194">
    <property type="entry name" value="RAS GTPASE-ACTIVATING PROTEINS"/>
    <property type="match status" value="1"/>
</dbReference>
<proteinExistence type="predicted"/>
<feature type="domain" description="Disabled homolog 2-interacting protein C-terminal" evidence="3">
    <location>
        <begin position="17"/>
        <end position="139"/>
    </location>
</feature>
<accession>A0A7J5Z7N0</accession>
<dbReference type="OrthoDB" id="5572587at2759"/>
<reference evidence="4 5" key="1">
    <citation type="submission" date="2020-03" db="EMBL/GenBank/DDBJ databases">
        <title>Dissostichus mawsoni Genome sequencing and assembly.</title>
        <authorList>
            <person name="Park H."/>
        </authorList>
    </citation>
    <scope>NUCLEOTIDE SEQUENCE [LARGE SCALE GENOMIC DNA]</scope>
    <source>
        <strain evidence="4">DM0001</strain>
        <tissue evidence="4">Muscle</tissue>
    </source>
</reference>
<keyword evidence="1" id="KW-0175">Coiled coil</keyword>